<evidence type="ECO:0000313" key="2">
    <source>
        <dbReference type="Proteomes" id="UP000051297"/>
    </source>
</evidence>
<gene>
    <name evidence="1" type="ORF">XU08_C0002G0129</name>
</gene>
<accession>A0A0T5ZXP9</accession>
<protein>
    <submittedName>
        <fullName evidence="1">Uncharacterized protein</fullName>
    </submittedName>
</protein>
<organism evidence="1 2">
    <name type="scientific">candidate division WWE3 bacterium CSP1-7</name>
    <dbReference type="NCBI Taxonomy" id="1576480"/>
    <lineage>
        <taxon>Bacteria</taxon>
        <taxon>Katanobacteria</taxon>
    </lineage>
</organism>
<dbReference type="Proteomes" id="UP000051297">
    <property type="component" value="Unassembled WGS sequence"/>
</dbReference>
<evidence type="ECO:0000313" key="1">
    <source>
        <dbReference type="EMBL" id="KRT67570.1"/>
    </source>
</evidence>
<dbReference type="AlphaFoldDB" id="A0A0T5ZXP9"/>
<reference evidence="1 2" key="1">
    <citation type="submission" date="2015-05" db="EMBL/GenBank/DDBJ databases">
        <title>Critical biogeochemical functions in the subsurface are associated with bacteria from new phyla and little studied lineages.</title>
        <authorList>
            <person name="Hug L.A."/>
            <person name="Thomas B.C."/>
            <person name="Sharon I."/>
            <person name="Brown C.T."/>
            <person name="Sharma R."/>
            <person name="Hettich R.L."/>
            <person name="Wilkins M.J."/>
            <person name="Williams K.H."/>
            <person name="Singh A."/>
            <person name="Banfield J.F."/>
        </authorList>
    </citation>
    <scope>NUCLEOTIDE SEQUENCE [LARGE SCALE GENOMIC DNA]</scope>
    <source>
        <strain evidence="1">CSP1-7</strain>
    </source>
</reference>
<name>A0A0T5ZXP9_UNCKA</name>
<proteinExistence type="predicted"/>
<dbReference type="STRING" id="1576480.XU08_C0002G0129"/>
<comment type="caution">
    <text evidence="1">The sequence shown here is derived from an EMBL/GenBank/DDBJ whole genome shotgun (WGS) entry which is preliminary data.</text>
</comment>
<dbReference type="EMBL" id="LDXK01000002">
    <property type="protein sequence ID" value="KRT67570.1"/>
    <property type="molecule type" value="Genomic_DNA"/>
</dbReference>
<sequence>MEGQLVVTQKDHPCGRCREVMPAGSQVWEVPVSTSSPNQWGNDRWIIVRVRYHPECFEVRQG</sequence>